<evidence type="ECO:0008006" key="3">
    <source>
        <dbReference type="Google" id="ProtNLM"/>
    </source>
</evidence>
<gene>
    <name evidence="1" type="ORF">D2E76_24115</name>
</gene>
<organism evidence="1 2">
    <name type="scientific">Mycobacteroides abscessus</name>
    <dbReference type="NCBI Taxonomy" id="36809"/>
    <lineage>
        <taxon>Bacteria</taxon>
        <taxon>Bacillati</taxon>
        <taxon>Actinomycetota</taxon>
        <taxon>Actinomycetes</taxon>
        <taxon>Mycobacteriales</taxon>
        <taxon>Mycobacteriaceae</taxon>
        <taxon>Mycobacteroides</taxon>
    </lineage>
</organism>
<sequence length="184" mass="20271">MAGNADNVKLWDGADVLIYTGTDSPYDITSPATTNNLPATITDPWPALWKYVGLLHGDNGFENTREWNETDITAWGYGVVKVASKNLKVERKFTALEDNETTTSLIWPGSTDTAIVVPKPASRFIAFQLVDDLGHTTRYISKLRSRIWAPNANEKEGAADGYGFTARIFPNSNKELFALQKSAA</sequence>
<reference evidence="1 2" key="1">
    <citation type="submission" date="2018-08" db="EMBL/GenBank/DDBJ databases">
        <title>Linezolid Resistance in Mycobacterium abscessus: MIC Distribution and Comprehensive Investigation of Resistance Mechanisms.</title>
        <authorList>
            <person name="Ye M."/>
            <person name="Xu L."/>
            <person name="Zou Y."/>
            <person name="Li B."/>
            <person name="Guo Q."/>
            <person name="Zhang Y."/>
            <person name="Zhan M."/>
            <person name="Xu B."/>
            <person name="Yu F."/>
            <person name="Zhang Z."/>
            <person name="Chu H."/>
        </authorList>
    </citation>
    <scope>NUCLEOTIDE SEQUENCE [LARGE SCALE GENOMIC DNA]</scope>
    <source>
        <strain evidence="1 2">G143</strain>
    </source>
</reference>
<dbReference type="AlphaFoldDB" id="A0ABD7HHQ3"/>
<evidence type="ECO:0000313" key="1">
    <source>
        <dbReference type="EMBL" id="RIT32129.1"/>
    </source>
</evidence>
<dbReference type="Proteomes" id="UP000284557">
    <property type="component" value="Unassembled WGS sequence"/>
</dbReference>
<protein>
    <recommendedName>
        <fullName evidence="3">Major tail protein</fullName>
    </recommendedName>
</protein>
<name>A0ABD7HHQ3_9MYCO</name>
<dbReference type="RefSeq" id="WP_005122887.1">
    <property type="nucleotide sequence ID" value="NZ_JAAZWF010000015.1"/>
</dbReference>
<evidence type="ECO:0000313" key="2">
    <source>
        <dbReference type="Proteomes" id="UP000284557"/>
    </source>
</evidence>
<comment type="caution">
    <text evidence="1">The sequence shown here is derived from an EMBL/GenBank/DDBJ whole genome shotgun (WGS) entry which is preliminary data.</text>
</comment>
<dbReference type="EMBL" id="QXBN01000026">
    <property type="protein sequence ID" value="RIT32129.1"/>
    <property type="molecule type" value="Genomic_DNA"/>
</dbReference>
<accession>A0ABD7HHQ3</accession>
<proteinExistence type="predicted"/>